<sequence length="461" mass="52464">MAATAQSMRGFEHLEGLPEAVFKRLYQQPATALAIFRRMLPNLGKTFVMAMLFNPDPIPISSLEAWVHPNKNSLKEEAFAKLRQLHLVTERQGTFALDPTFKVELKKALTGGGPPGCFGLPCDTDDKKKVDVSFLDKYATEQWESILHFMVGNEVPSSRRPSEGVVRLLLHGKLMEKARSSQETIITQLGFSFLLQEVNSQVWTLLLLYLDMAEQLRMDPVDILHFLFLLGSLELGQDYDMKSLTPTQKGMLEDLRDYGIVYQRKSSSRRFYPTRLATALTSEVRALSSPATTMRNAISQSDENGFLIVETNYRMYAYTNSPLQIAVLNLFARLISRFPNLVTARITRESIRLAINKGITAEQIIDYMTANAHPQLRKNTPILPPTVVDQIRLWQIEGERMKATHGYLFKEFTSNSEFNAVCKYANDIGVLVWADKPKMMLFVSKHEQIADYIRKRVQSNK</sequence>
<evidence type="ECO:0000313" key="11">
    <source>
        <dbReference type="EMBL" id="KAJ6262815.1"/>
    </source>
</evidence>
<comment type="caution">
    <text evidence="11">The sequence shown here is derived from an EMBL/GenBank/DDBJ whole genome shotgun (WGS) entry which is preliminary data.</text>
</comment>
<feature type="domain" description="Transcription factor Tfb2 C-terminal" evidence="10">
    <location>
        <begin position="389"/>
        <end position="454"/>
    </location>
</feature>
<dbReference type="GO" id="GO:0005675">
    <property type="term" value="C:transcription factor TFIIH holo complex"/>
    <property type="evidence" value="ECO:0007669"/>
    <property type="project" value="TreeGrafter"/>
</dbReference>
<comment type="similarity">
    <text evidence="3 9">Belongs to the TFB2 family.</text>
</comment>
<dbReference type="InterPro" id="IPR004598">
    <property type="entry name" value="TFIIH_p52/Tfb2"/>
</dbReference>
<keyword evidence="6 9" id="KW-0804">Transcription</keyword>
<evidence type="ECO:0000256" key="5">
    <source>
        <dbReference type="ARBA" id="ARBA00023015"/>
    </source>
</evidence>
<dbReference type="GO" id="GO:0001671">
    <property type="term" value="F:ATPase activator activity"/>
    <property type="evidence" value="ECO:0007669"/>
    <property type="project" value="InterPro"/>
</dbReference>
<dbReference type="Pfam" id="PF18307">
    <property type="entry name" value="Tfb2_C"/>
    <property type="match status" value="1"/>
</dbReference>
<dbReference type="FunFam" id="3.30.70.2610:FF:000001">
    <property type="entry name" value="General transcription factor IIH subunit 4"/>
    <property type="match status" value="1"/>
</dbReference>
<gene>
    <name evidence="11" type="ORF">Dda_1372</name>
</gene>
<dbReference type="NCBIfam" id="TIGR00625">
    <property type="entry name" value="tfb2"/>
    <property type="match status" value="1"/>
</dbReference>
<comment type="function">
    <text evidence="9">Component of the general transcription and DNA repair factor IIH (TFIIH) core complex which is involved in general and transcription-coupled nucleotide excision repair (NER) of damaged DNA.</text>
</comment>
<dbReference type="GO" id="GO:0006366">
    <property type="term" value="P:transcription by RNA polymerase II"/>
    <property type="evidence" value="ECO:0007669"/>
    <property type="project" value="UniProtKB-ARBA"/>
</dbReference>
<dbReference type="PANTHER" id="PTHR13152">
    <property type="entry name" value="TFIIH, POLYPEPTIDE 4"/>
    <property type="match status" value="1"/>
</dbReference>
<dbReference type="GO" id="GO:0006289">
    <property type="term" value="P:nucleotide-excision repair"/>
    <property type="evidence" value="ECO:0007669"/>
    <property type="project" value="InterPro"/>
</dbReference>
<comment type="function">
    <text evidence="1">Component of the general transcription and DNA repair factor IIH (TFIIH) core complex, which is involved in general and transcription-coupled nucleotide excision repair (NER) of damaged DNA and, when complexed to TFIIK, in RNA transcription by RNA polymerase II. In NER, TFIIH acts by opening DNA around the lesion to allow the excision of the damaged oligonucleotide and its replacement by a new DNA fragment. In transcription, TFIIH has an essential role in transcription initiation. When the pre-initiation complex (PIC) has been established, TFIIH is required for promoter opening and promoter escape. Phosphorylation of the C-terminal tail (CTD) of the largest subunit of RNA polymerase II by the kinase module TFIIK controls the initiation of transcription.</text>
</comment>
<evidence type="ECO:0000256" key="6">
    <source>
        <dbReference type="ARBA" id="ARBA00023163"/>
    </source>
</evidence>
<reference evidence="11" key="1">
    <citation type="submission" date="2023-01" db="EMBL/GenBank/DDBJ databases">
        <title>The chitinases involved in constricting ring structure development in the nematode-trapping fungus Drechslerella dactyloides.</title>
        <authorList>
            <person name="Wang R."/>
            <person name="Zhang L."/>
            <person name="Tang P."/>
            <person name="Li S."/>
            <person name="Liang L."/>
        </authorList>
    </citation>
    <scope>NUCLEOTIDE SEQUENCE</scope>
    <source>
        <strain evidence="11">YMF1.00031</strain>
    </source>
</reference>
<dbReference type="Pfam" id="PF03849">
    <property type="entry name" value="Tfb2"/>
    <property type="match status" value="1"/>
</dbReference>
<dbReference type="Gene3D" id="3.30.70.2610">
    <property type="match status" value="1"/>
</dbReference>
<keyword evidence="8 9" id="KW-0539">Nucleus</keyword>
<protein>
    <recommendedName>
        <fullName evidence="9">RNA polymerase II transcription factor B subunit 2</fullName>
    </recommendedName>
</protein>
<proteinExistence type="inferred from homology"/>
<keyword evidence="5 9" id="KW-0805">Transcription regulation</keyword>
<evidence type="ECO:0000256" key="8">
    <source>
        <dbReference type="ARBA" id="ARBA00023242"/>
    </source>
</evidence>
<dbReference type="InterPro" id="IPR040662">
    <property type="entry name" value="Tfb2_C"/>
</dbReference>
<evidence type="ECO:0000256" key="9">
    <source>
        <dbReference type="RuleBase" id="RU364024"/>
    </source>
</evidence>
<evidence type="ECO:0000256" key="2">
    <source>
        <dbReference type="ARBA" id="ARBA00004123"/>
    </source>
</evidence>
<name>A0AAD6J3Z8_DREDA</name>
<evidence type="ECO:0000256" key="7">
    <source>
        <dbReference type="ARBA" id="ARBA00023204"/>
    </source>
</evidence>
<dbReference type="GO" id="GO:0003690">
    <property type="term" value="F:double-stranded DNA binding"/>
    <property type="evidence" value="ECO:0007669"/>
    <property type="project" value="TreeGrafter"/>
</dbReference>
<dbReference type="Proteomes" id="UP001221413">
    <property type="component" value="Unassembled WGS sequence"/>
</dbReference>
<organism evidence="11 12">
    <name type="scientific">Drechslerella dactyloides</name>
    <name type="common">Nematode-trapping fungus</name>
    <name type="synonym">Arthrobotrys dactyloides</name>
    <dbReference type="NCBI Taxonomy" id="74499"/>
    <lineage>
        <taxon>Eukaryota</taxon>
        <taxon>Fungi</taxon>
        <taxon>Dikarya</taxon>
        <taxon>Ascomycota</taxon>
        <taxon>Pezizomycotina</taxon>
        <taxon>Orbiliomycetes</taxon>
        <taxon>Orbiliales</taxon>
        <taxon>Orbiliaceae</taxon>
        <taxon>Drechslerella</taxon>
    </lineage>
</organism>
<evidence type="ECO:0000313" key="12">
    <source>
        <dbReference type="Proteomes" id="UP001221413"/>
    </source>
</evidence>
<evidence type="ECO:0000256" key="1">
    <source>
        <dbReference type="ARBA" id="ARBA00002817"/>
    </source>
</evidence>
<keyword evidence="12" id="KW-1185">Reference proteome</keyword>
<dbReference type="EMBL" id="JAQGDS010000002">
    <property type="protein sequence ID" value="KAJ6262815.1"/>
    <property type="molecule type" value="Genomic_DNA"/>
</dbReference>
<dbReference type="AlphaFoldDB" id="A0AAD6J3Z8"/>
<dbReference type="GO" id="GO:0000439">
    <property type="term" value="C:transcription factor TFIIH core complex"/>
    <property type="evidence" value="ECO:0007669"/>
    <property type="project" value="InterPro"/>
</dbReference>
<evidence type="ECO:0000256" key="3">
    <source>
        <dbReference type="ARBA" id="ARBA00007132"/>
    </source>
</evidence>
<keyword evidence="4 9" id="KW-0227">DNA damage</keyword>
<evidence type="ECO:0000256" key="4">
    <source>
        <dbReference type="ARBA" id="ARBA00022763"/>
    </source>
</evidence>
<dbReference type="PANTHER" id="PTHR13152:SF0">
    <property type="entry name" value="GENERAL TRANSCRIPTION FACTOR IIH SUBUNIT 4"/>
    <property type="match status" value="1"/>
</dbReference>
<keyword evidence="7 9" id="KW-0234">DNA repair</keyword>
<accession>A0AAD6J3Z8</accession>
<comment type="subcellular location">
    <subcellularLocation>
        <location evidence="2 9">Nucleus</location>
    </subcellularLocation>
</comment>
<evidence type="ECO:0000259" key="10">
    <source>
        <dbReference type="Pfam" id="PF18307"/>
    </source>
</evidence>